<comment type="catalytic activity">
    <reaction evidence="6">
        <text>Exonucleolytic cleavage that removes extra residues from the 3'-terminus of tRNA to produce 5'-mononucleotides.</text>
        <dbReference type="EC" id="3.1.13.5"/>
    </reaction>
</comment>
<sequence>MQIITTTDSLTDLCKRLSDHPYVTIDTEFLRESTFWPKLCLIQIASEDESAIIDPLAQDFDLAPLLELLQNPDVMKVFHAGRQDLEIFHHMTGEVPTPLFDTQVAAMVCGFGESVGYDTLVTKITGKGIDKSSRFTDWSRRPLTERQLKYAEADVTHLREVYKFLKGKLEKTGRASWVASEMEILRSPDTYFTPPENAWQRIKARSNKPRFLAILKTTAAWRERQAHLQDLPRNRVLRDEALLEIASNPPKNAEKLSHVRGIGKKFADGKMGAGLLAAIEEGLAMPEEDCPAVPLKVHHPKGIGPLMDLLRVLLKQRCEENDVAQKLVCSTSDLEKIAAEDNPDTPVLSGWRHDIFGKDALALKEGKIAFTAKGRKIQVISLTD</sequence>
<dbReference type="EC" id="3.1.13.5" evidence="6"/>
<dbReference type="InterPro" id="IPR006292">
    <property type="entry name" value="RNase_D"/>
</dbReference>
<keyword evidence="9" id="KW-1185">Reference proteome</keyword>
<proteinExistence type="inferred from homology"/>
<reference evidence="8" key="2">
    <citation type="submission" date="2023-01" db="EMBL/GenBank/DDBJ databases">
        <title>Draft genome sequence of Sneathiella chinensis strain NBRC 103408.</title>
        <authorList>
            <person name="Sun Q."/>
            <person name="Mori K."/>
        </authorList>
    </citation>
    <scope>NUCLEOTIDE SEQUENCE</scope>
    <source>
        <strain evidence="8">NBRC 103408</strain>
    </source>
</reference>
<dbReference type="EMBL" id="BSNF01000008">
    <property type="protein sequence ID" value="GLQ07044.1"/>
    <property type="molecule type" value="Genomic_DNA"/>
</dbReference>
<dbReference type="Proteomes" id="UP001161409">
    <property type="component" value="Unassembled WGS sequence"/>
</dbReference>
<dbReference type="PROSITE" id="PS50967">
    <property type="entry name" value="HRDC"/>
    <property type="match status" value="1"/>
</dbReference>
<dbReference type="CDD" id="cd06142">
    <property type="entry name" value="RNaseD_exo"/>
    <property type="match status" value="1"/>
</dbReference>
<evidence type="ECO:0000313" key="8">
    <source>
        <dbReference type="EMBL" id="GLQ07044.1"/>
    </source>
</evidence>
<protein>
    <recommendedName>
        <fullName evidence="6">Ribonuclease D</fullName>
        <shortName evidence="6">RNase D</shortName>
        <ecNumber evidence="6">3.1.13.5</ecNumber>
    </recommendedName>
</protein>
<keyword evidence="4 6" id="KW-0378">Hydrolase</keyword>
<evidence type="ECO:0000256" key="4">
    <source>
        <dbReference type="ARBA" id="ARBA00022801"/>
    </source>
</evidence>
<dbReference type="Gene3D" id="1.10.150.80">
    <property type="entry name" value="HRDC domain"/>
    <property type="match status" value="1"/>
</dbReference>
<comment type="cofactor">
    <cofactor evidence="6">
        <name>a divalent metal cation</name>
        <dbReference type="ChEBI" id="CHEBI:60240"/>
    </cofactor>
</comment>
<keyword evidence="5 6" id="KW-0269">Exonuclease</keyword>
<dbReference type="Pfam" id="PF00570">
    <property type="entry name" value="HRDC"/>
    <property type="match status" value="1"/>
</dbReference>
<dbReference type="PANTHER" id="PTHR47649:SF1">
    <property type="entry name" value="RIBONUCLEASE D"/>
    <property type="match status" value="1"/>
</dbReference>
<dbReference type="SMART" id="SM00474">
    <property type="entry name" value="35EXOc"/>
    <property type="match status" value="1"/>
</dbReference>
<comment type="caution">
    <text evidence="8">The sequence shown here is derived from an EMBL/GenBank/DDBJ whole genome shotgun (WGS) entry which is preliminary data.</text>
</comment>
<accession>A0ABQ5U701</accession>
<evidence type="ECO:0000256" key="6">
    <source>
        <dbReference type="HAMAP-Rule" id="MF_01899"/>
    </source>
</evidence>
<dbReference type="SUPFAM" id="SSF47819">
    <property type="entry name" value="HRDC-like"/>
    <property type="match status" value="2"/>
</dbReference>
<dbReference type="HAMAP" id="MF_01899">
    <property type="entry name" value="RNase_D"/>
    <property type="match status" value="1"/>
</dbReference>
<dbReference type="InterPro" id="IPR002562">
    <property type="entry name" value="3'-5'_exonuclease_dom"/>
</dbReference>
<dbReference type="InterPro" id="IPR012337">
    <property type="entry name" value="RNaseH-like_sf"/>
</dbReference>
<dbReference type="SUPFAM" id="SSF53098">
    <property type="entry name" value="Ribonuclease H-like"/>
    <property type="match status" value="1"/>
</dbReference>
<dbReference type="RefSeq" id="WP_169561127.1">
    <property type="nucleotide sequence ID" value="NZ_BSNF01000008.1"/>
</dbReference>
<dbReference type="PANTHER" id="PTHR47649">
    <property type="entry name" value="RIBONUCLEASE D"/>
    <property type="match status" value="1"/>
</dbReference>
<keyword evidence="2 6" id="KW-0819">tRNA processing</keyword>
<keyword evidence="3 6" id="KW-0540">Nuclease</keyword>
<evidence type="ECO:0000313" key="9">
    <source>
        <dbReference type="Proteomes" id="UP001161409"/>
    </source>
</evidence>
<evidence type="ECO:0000256" key="3">
    <source>
        <dbReference type="ARBA" id="ARBA00022722"/>
    </source>
</evidence>
<dbReference type="InterPro" id="IPR010997">
    <property type="entry name" value="HRDC-like_sf"/>
</dbReference>
<dbReference type="Pfam" id="PF01612">
    <property type="entry name" value="DNA_pol_A_exo1"/>
    <property type="match status" value="1"/>
</dbReference>
<comment type="similarity">
    <text evidence="6">Belongs to the RNase D family.</text>
</comment>
<gene>
    <name evidence="6 8" type="primary">rnd</name>
    <name evidence="8" type="ORF">GCM10007924_22650</name>
</gene>
<dbReference type="InterPro" id="IPR036397">
    <property type="entry name" value="RNaseH_sf"/>
</dbReference>
<organism evidence="8 9">
    <name type="scientific">Sneathiella chinensis</name>
    <dbReference type="NCBI Taxonomy" id="349750"/>
    <lineage>
        <taxon>Bacteria</taxon>
        <taxon>Pseudomonadati</taxon>
        <taxon>Pseudomonadota</taxon>
        <taxon>Alphaproteobacteria</taxon>
        <taxon>Sneathiellales</taxon>
        <taxon>Sneathiellaceae</taxon>
        <taxon>Sneathiella</taxon>
    </lineage>
</organism>
<evidence type="ECO:0000256" key="2">
    <source>
        <dbReference type="ARBA" id="ARBA00022694"/>
    </source>
</evidence>
<dbReference type="Gene3D" id="3.30.420.10">
    <property type="entry name" value="Ribonuclease H-like superfamily/Ribonuclease H"/>
    <property type="match status" value="1"/>
</dbReference>
<evidence type="ECO:0000256" key="5">
    <source>
        <dbReference type="ARBA" id="ARBA00022839"/>
    </source>
</evidence>
<dbReference type="InterPro" id="IPR044876">
    <property type="entry name" value="HRDC_dom_sf"/>
</dbReference>
<dbReference type="NCBIfam" id="TIGR01388">
    <property type="entry name" value="rnd"/>
    <property type="match status" value="1"/>
</dbReference>
<feature type="domain" description="HRDC" evidence="7">
    <location>
        <begin position="208"/>
        <end position="289"/>
    </location>
</feature>
<reference evidence="8" key="1">
    <citation type="journal article" date="2014" name="Int. J. Syst. Evol. Microbiol.">
        <title>Complete genome of a new Firmicutes species belonging to the dominant human colonic microbiota ('Ruminococcus bicirculans') reveals two chromosomes and a selective capacity to utilize plant glucans.</title>
        <authorList>
            <consortium name="NISC Comparative Sequencing Program"/>
            <person name="Wegmann U."/>
            <person name="Louis P."/>
            <person name="Goesmann A."/>
            <person name="Henrissat B."/>
            <person name="Duncan S.H."/>
            <person name="Flint H.J."/>
        </authorList>
    </citation>
    <scope>NUCLEOTIDE SEQUENCE</scope>
    <source>
        <strain evidence="8">NBRC 103408</strain>
    </source>
</reference>
<dbReference type="InterPro" id="IPR002121">
    <property type="entry name" value="HRDC_dom"/>
</dbReference>
<name>A0ABQ5U701_9PROT</name>
<keyword evidence="1 6" id="KW-0963">Cytoplasm</keyword>
<dbReference type="SMART" id="SM00341">
    <property type="entry name" value="HRDC"/>
    <property type="match status" value="1"/>
</dbReference>
<evidence type="ECO:0000256" key="1">
    <source>
        <dbReference type="ARBA" id="ARBA00022490"/>
    </source>
</evidence>
<evidence type="ECO:0000259" key="7">
    <source>
        <dbReference type="PROSITE" id="PS50967"/>
    </source>
</evidence>
<comment type="subcellular location">
    <subcellularLocation>
        <location evidence="6">Cytoplasm</location>
    </subcellularLocation>
</comment>
<comment type="function">
    <text evidence="6">Exonuclease involved in the 3' processing of various precursor tRNAs. Initiates hydrolysis at the 3'-terminus of an RNA molecule and releases 5'-mononucleotides.</text>
</comment>
<dbReference type="InterPro" id="IPR051086">
    <property type="entry name" value="RNase_D-like"/>
</dbReference>